<accession>A0A8J3CKV3</accession>
<reference evidence="2" key="1">
    <citation type="journal article" date="2014" name="Int. J. Syst. Evol. Microbiol.">
        <title>Complete genome sequence of Corynebacterium casei LMG S-19264T (=DSM 44701T), isolated from a smear-ripened cheese.</title>
        <authorList>
            <consortium name="US DOE Joint Genome Institute (JGI-PGF)"/>
            <person name="Walter F."/>
            <person name="Albersmeier A."/>
            <person name="Kalinowski J."/>
            <person name="Ruckert C."/>
        </authorList>
    </citation>
    <scope>NUCLEOTIDE SEQUENCE</scope>
    <source>
        <strain evidence="2">CGMCC 4.5737</strain>
    </source>
</reference>
<proteinExistence type="predicted"/>
<dbReference type="RefSeq" id="WP_189061572.1">
    <property type="nucleotide sequence ID" value="NZ_BMMK01000044.1"/>
</dbReference>
<sequence>MTCPKPALTWAQIQRARHHGRAALDEFLGRLEAAAAVLDELPAPAPGDPAAALVAIAVEYALDALLYASERADELRHRVDAAARRAENRFLATAEMPPDPFTDAGEEDPR</sequence>
<gene>
    <name evidence="2" type="ORF">GCM10012275_57540</name>
</gene>
<dbReference type="Proteomes" id="UP000637578">
    <property type="component" value="Unassembled WGS sequence"/>
</dbReference>
<evidence type="ECO:0000313" key="3">
    <source>
        <dbReference type="Proteomes" id="UP000637578"/>
    </source>
</evidence>
<evidence type="ECO:0000256" key="1">
    <source>
        <dbReference type="SAM" id="MobiDB-lite"/>
    </source>
</evidence>
<dbReference type="EMBL" id="BMMK01000044">
    <property type="protein sequence ID" value="GGM79427.1"/>
    <property type="molecule type" value="Genomic_DNA"/>
</dbReference>
<organism evidence="2 3">
    <name type="scientific">Longimycelium tulufanense</name>
    <dbReference type="NCBI Taxonomy" id="907463"/>
    <lineage>
        <taxon>Bacteria</taxon>
        <taxon>Bacillati</taxon>
        <taxon>Actinomycetota</taxon>
        <taxon>Actinomycetes</taxon>
        <taxon>Pseudonocardiales</taxon>
        <taxon>Pseudonocardiaceae</taxon>
        <taxon>Longimycelium</taxon>
    </lineage>
</organism>
<evidence type="ECO:0000313" key="2">
    <source>
        <dbReference type="EMBL" id="GGM79427.1"/>
    </source>
</evidence>
<comment type="caution">
    <text evidence="2">The sequence shown here is derived from an EMBL/GenBank/DDBJ whole genome shotgun (WGS) entry which is preliminary data.</text>
</comment>
<protein>
    <submittedName>
        <fullName evidence="2">Uncharacterized protein</fullName>
    </submittedName>
</protein>
<keyword evidence="3" id="KW-1185">Reference proteome</keyword>
<reference evidence="2" key="2">
    <citation type="submission" date="2020-09" db="EMBL/GenBank/DDBJ databases">
        <authorList>
            <person name="Sun Q."/>
            <person name="Zhou Y."/>
        </authorList>
    </citation>
    <scope>NUCLEOTIDE SEQUENCE</scope>
    <source>
        <strain evidence="2">CGMCC 4.5737</strain>
    </source>
</reference>
<dbReference type="AlphaFoldDB" id="A0A8J3CKV3"/>
<name>A0A8J3CKV3_9PSEU</name>
<feature type="region of interest" description="Disordered" evidence="1">
    <location>
        <begin position="90"/>
        <end position="110"/>
    </location>
</feature>